<keyword evidence="1" id="KW-0812">Transmembrane</keyword>
<dbReference type="EMBL" id="CP018906">
    <property type="protein sequence ID" value="AQW21223.1"/>
    <property type="molecule type" value="Genomic_DNA"/>
</dbReference>
<evidence type="ECO:0000313" key="2">
    <source>
        <dbReference type="EMBL" id="AQW21223.1"/>
    </source>
</evidence>
<keyword evidence="3" id="KW-1185">Reference proteome</keyword>
<sequence length="118" mass="13122">MEKTKVTLKYGTCIVLIALGIVVLLEGYMNQNPTIIDNASEYQLYSWIVSGVAEIVMGLMMLLNGVRWIAVALGLIAILNLITYDLTLAVNLDIWVTVFAVITILSMFIKFIIVGRRV</sequence>
<feature type="transmembrane region" description="Helical" evidence="1">
    <location>
        <begin position="94"/>
        <end position="113"/>
    </location>
</feature>
<protein>
    <submittedName>
        <fullName evidence="2">Uncharacterized protein</fullName>
    </submittedName>
</protein>
<organism evidence="2 3">
    <name type="scientific">Lentilactobacillus curieae</name>
    <dbReference type="NCBI Taxonomy" id="1138822"/>
    <lineage>
        <taxon>Bacteria</taxon>
        <taxon>Bacillati</taxon>
        <taxon>Bacillota</taxon>
        <taxon>Bacilli</taxon>
        <taxon>Lactobacillales</taxon>
        <taxon>Lactobacillaceae</taxon>
        <taxon>Lentilactobacillus</taxon>
    </lineage>
</organism>
<feature type="transmembrane region" description="Helical" evidence="1">
    <location>
        <begin position="45"/>
        <end position="63"/>
    </location>
</feature>
<dbReference type="Proteomes" id="UP000030361">
    <property type="component" value="Chromosome"/>
</dbReference>
<feature type="transmembrane region" description="Helical" evidence="1">
    <location>
        <begin position="7"/>
        <end position="25"/>
    </location>
</feature>
<dbReference type="KEGG" id="lcu:PL11_004430"/>
<dbReference type="RefSeq" id="WP_035166630.1">
    <property type="nucleotide sequence ID" value="NZ_CP018906.1"/>
</dbReference>
<evidence type="ECO:0000313" key="3">
    <source>
        <dbReference type="Proteomes" id="UP000030361"/>
    </source>
</evidence>
<evidence type="ECO:0000256" key="1">
    <source>
        <dbReference type="SAM" id="Phobius"/>
    </source>
</evidence>
<keyword evidence="1" id="KW-0472">Membrane</keyword>
<keyword evidence="1" id="KW-1133">Transmembrane helix</keyword>
<dbReference type="AlphaFoldDB" id="A0A1S6QHY4"/>
<gene>
    <name evidence="2" type="ORF">PL11_004430</name>
</gene>
<accession>A0A1S6QHY4</accession>
<proteinExistence type="predicted"/>
<name>A0A1S6QHY4_9LACO</name>
<reference evidence="2 3" key="1">
    <citation type="journal article" date="2015" name="Genome Announc.">
        <title>Genome Sequence of Lactobacillus curieae CCTCC M 2011381T, a Novel Producer of Gamma-aminobutyric Acid.</title>
        <authorList>
            <person name="Wang Y."/>
            <person name="Wang Y."/>
            <person name="Lang C."/>
            <person name="Wei D."/>
            <person name="Xu P."/>
            <person name="Xie J."/>
        </authorList>
    </citation>
    <scope>NUCLEOTIDE SEQUENCE [LARGE SCALE GENOMIC DNA]</scope>
    <source>
        <strain evidence="2 3">CCTCC M 2011381</strain>
    </source>
</reference>
<feature type="transmembrane region" description="Helical" evidence="1">
    <location>
        <begin position="68"/>
        <end position="88"/>
    </location>
</feature>